<evidence type="ECO:0000259" key="11">
    <source>
        <dbReference type="Pfam" id="PF07687"/>
    </source>
</evidence>
<evidence type="ECO:0000256" key="1">
    <source>
        <dbReference type="ARBA" id="ARBA00001947"/>
    </source>
</evidence>
<comment type="similarity">
    <text evidence="3">Belongs to the peptidase M20A family. ArgE subfamily.</text>
</comment>
<dbReference type="SUPFAM" id="SSF53187">
    <property type="entry name" value="Zn-dependent exopeptidases"/>
    <property type="match status" value="1"/>
</dbReference>
<evidence type="ECO:0000313" key="13">
    <source>
        <dbReference type="Proteomes" id="UP000195569"/>
    </source>
</evidence>
<evidence type="ECO:0000256" key="9">
    <source>
        <dbReference type="ARBA" id="ARBA00022833"/>
    </source>
</evidence>
<dbReference type="InterPro" id="IPR002933">
    <property type="entry name" value="Peptidase_M20"/>
</dbReference>
<keyword evidence="9" id="KW-0862">Zinc</keyword>
<organism evidence="12 13">
    <name type="scientific">Paraburkholderia piptadeniae</name>
    <dbReference type="NCBI Taxonomy" id="1701573"/>
    <lineage>
        <taxon>Bacteria</taxon>
        <taxon>Pseudomonadati</taxon>
        <taxon>Pseudomonadota</taxon>
        <taxon>Betaproteobacteria</taxon>
        <taxon>Burkholderiales</taxon>
        <taxon>Burkholderiaceae</taxon>
        <taxon>Paraburkholderia</taxon>
    </lineage>
</organism>
<sequence>MSSVDTSKTSASADSASPISLPWTKRLVEIDTVSRNSNLGLIETVRDYLKQAGIESLLTYHSTGNWANLFATIPAHDGSTSGGVVLSGHTDVVPVDGQNWDSDPFKPEVRDGRLYGRGTCDMKGFIATALALVPEMQRTKLAKPIHFAFSFDEEVTCLGAPLLLEDLGRRGIKPDGCIIGEPTSMRPIVAHKGINAYRCCVRGHAAHSSLTPRGLNAIEYAARLICYIRDMADRYRAQGPFEQFYDVPFTTAQTSTIVGGNAMNTVPAECKFEFEFRNLPAMDPKPIFESINAYALETLLPKMRAENPAAAIEFELISDAPGFDASEEAAITKLVRALTGDNEHRKVAYGTEAGQFQQAGIPSVVCGPGDIEQAHRANEFVSLEQLVECERFISRVVKSLSTEAAAQ</sequence>
<dbReference type="NCBIfam" id="NF005710">
    <property type="entry name" value="PRK07522.1"/>
    <property type="match status" value="1"/>
</dbReference>
<keyword evidence="10" id="KW-0170">Cobalt</keyword>
<proteinExistence type="inferred from homology"/>
<dbReference type="PANTHER" id="PTHR43808">
    <property type="entry name" value="ACETYLORNITHINE DEACETYLASE"/>
    <property type="match status" value="1"/>
</dbReference>
<keyword evidence="5" id="KW-0055">Arginine biosynthesis</keyword>
<evidence type="ECO:0000256" key="8">
    <source>
        <dbReference type="ARBA" id="ARBA00022801"/>
    </source>
</evidence>
<gene>
    <name evidence="12" type="ORF">BN2476_960119</name>
</gene>
<reference evidence="12" key="1">
    <citation type="submission" date="2016-12" db="EMBL/GenBank/DDBJ databases">
        <authorList>
            <person name="Moulin L."/>
        </authorList>
    </citation>
    <scope>NUCLEOTIDE SEQUENCE [LARGE SCALE GENOMIC DNA]</scope>
    <source>
        <strain evidence="12">STM 7183</strain>
    </source>
</reference>
<dbReference type="InterPro" id="IPR001261">
    <property type="entry name" value="ArgE/DapE_CS"/>
</dbReference>
<dbReference type="SUPFAM" id="SSF55031">
    <property type="entry name" value="Bacterial exopeptidase dimerisation domain"/>
    <property type="match status" value="1"/>
</dbReference>
<comment type="subcellular location">
    <subcellularLocation>
        <location evidence="2">Cytoplasm</location>
    </subcellularLocation>
</comment>
<dbReference type="InterPro" id="IPR011650">
    <property type="entry name" value="Peptidase_M20_dimer"/>
</dbReference>
<dbReference type="InterPro" id="IPR036264">
    <property type="entry name" value="Bact_exopeptidase_dim_dom"/>
</dbReference>
<feature type="domain" description="Peptidase M20 dimerisation" evidence="11">
    <location>
        <begin position="189"/>
        <end position="298"/>
    </location>
</feature>
<evidence type="ECO:0000313" key="12">
    <source>
        <dbReference type="EMBL" id="SIT50968.1"/>
    </source>
</evidence>
<evidence type="ECO:0000256" key="6">
    <source>
        <dbReference type="ARBA" id="ARBA00022605"/>
    </source>
</evidence>
<evidence type="ECO:0000256" key="3">
    <source>
        <dbReference type="ARBA" id="ARBA00005691"/>
    </source>
</evidence>
<keyword evidence="6" id="KW-0028">Amino-acid biosynthesis</keyword>
<name>A0A1N7SUH4_9BURK</name>
<dbReference type="GO" id="GO:0008777">
    <property type="term" value="F:acetylornithine deacetylase activity"/>
    <property type="evidence" value="ECO:0007669"/>
    <property type="project" value="TreeGrafter"/>
</dbReference>
<evidence type="ECO:0000256" key="5">
    <source>
        <dbReference type="ARBA" id="ARBA00022571"/>
    </source>
</evidence>
<dbReference type="InterPro" id="IPR050072">
    <property type="entry name" value="Peptidase_M20A"/>
</dbReference>
<dbReference type="RefSeq" id="WP_087739544.1">
    <property type="nucleotide sequence ID" value="NZ_CYGY02000096.1"/>
</dbReference>
<dbReference type="AlphaFoldDB" id="A0A1N7SUH4"/>
<evidence type="ECO:0000256" key="2">
    <source>
        <dbReference type="ARBA" id="ARBA00004496"/>
    </source>
</evidence>
<accession>A0A1N7SUH4</accession>
<dbReference type="Pfam" id="PF01546">
    <property type="entry name" value="Peptidase_M20"/>
    <property type="match status" value="1"/>
</dbReference>
<comment type="caution">
    <text evidence="12">The sequence shown here is derived from an EMBL/GenBank/DDBJ whole genome shotgun (WGS) entry which is preliminary data.</text>
</comment>
<dbReference type="PANTHER" id="PTHR43808:SF31">
    <property type="entry name" value="N-ACETYL-L-CITRULLINE DEACETYLASE"/>
    <property type="match status" value="1"/>
</dbReference>
<keyword evidence="8" id="KW-0378">Hydrolase</keyword>
<protein>
    <submittedName>
        <fullName evidence="12">Acetylornithine deacetylase (ArgE)</fullName>
    </submittedName>
</protein>
<dbReference type="OrthoDB" id="3665926at2"/>
<keyword evidence="13" id="KW-1185">Reference proteome</keyword>
<dbReference type="CDD" id="cd03894">
    <property type="entry name" value="M20_ArgE"/>
    <property type="match status" value="1"/>
</dbReference>
<dbReference type="FunFam" id="3.30.70.360:FF:000003">
    <property type="entry name" value="Acetylornithine deacetylase"/>
    <property type="match status" value="1"/>
</dbReference>
<dbReference type="GO" id="GO:0006526">
    <property type="term" value="P:L-arginine biosynthetic process"/>
    <property type="evidence" value="ECO:0007669"/>
    <property type="project" value="UniProtKB-KW"/>
</dbReference>
<evidence type="ECO:0000256" key="4">
    <source>
        <dbReference type="ARBA" id="ARBA00022490"/>
    </source>
</evidence>
<comment type="cofactor">
    <cofactor evidence="1">
        <name>Zn(2+)</name>
        <dbReference type="ChEBI" id="CHEBI:29105"/>
    </cofactor>
</comment>
<dbReference type="Proteomes" id="UP000195569">
    <property type="component" value="Unassembled WGS sequence"/>
</dbReference>
<evidence type="ECO:0000256" key="10">
    <source>
        <dbReference type="ARBA" id="ARBA00023285"/>
    </source>
</evidence>
<keyword evidence="7" id="KW-0479">Metal-binding</keyword>
<dbReference type="PROSITE" id="PS00759">
    <property type="entry name" value="ARGE_DAPE_CPG2_2"/>
    <property type="match status" value="1"/>
</dbReference>
<dbReference type="InterPro" id="IPR010169">
    <property type="entry name" value="AcOrn-deacetyl"/>
</dbReference>
<dbReference type="Gene3D" id="3.30.70.360">
    <property type="match status" value="1"/>
</dbReference>
<keyword evidence="4" id="KW-0963">Cytoplasm</keyword>
<evidence type="ECO:0000256" key="7">
    <source>
        <dbReference type="ARBA" id="ARBA00022723"/>
    </source>
</evidence>
<dbReference type="Gene3D" id="3.40.630.10">
    <property type="entry name" value="Zn peptidases"/>
    <property type="match status" value="1"/>
</dbReference>
<dbReference type="GO" id="GO:0046872">
    <property type="term" value="F:metal ion binding"/>
    <property type="evidence" value="ECO:0007669"/>
    <property type="project" value="UniProtKB-KW"/>
</dbReference>
<dbReference type="EMBL" id="CYGY02000096">
    <property type="protein sequence ID" value="SIT50968.1"/>
    <property type="molecule type" value="Genomic_DNA"/>
</dbReference>
<dbReference type="NCBIfam" id="TIGR01892">
    <property type="entry name" value="AcOrn-deacetyl"/>
    <property type="match status" value="1"/>
</dbReference>
<dbReference type="Pfam" id="PF07687">
    <property type="entry name" value="M20_dimer"/>
    <property type="match status" value="1"/>
</dbReference>
<dbReference type="GO" id="GO:0005737">
    <property type="term" value="C:cytoplasm"/>
    <property type="evidence" value="ECO:0007669"/>
    <property type="project" value="UniProtKB-SubCell"/>
</dbReference>